<gene>
    <name evidence="2" type="ORF">C7B47_15665</name>
</gene>
<evidence type="ECO:0000256" key="1">
    <source>
        <dbReference type="SAM" id="Phobius"/>
    </source>
</evidence>
<dbReference type="AlphaFoldDB" id="A0A2T2WNA4"/>
<feature type="transmembrane region" description="Helical" evidence="1">
    <location>
        <begin position="275"/>
        <end position="292"/>
    </location>
</feature>
<name>A0A2T2WNA4_SULTH</name>
<organism evidence="2 3">
    <name type="scientific">Sulfobacillus thermosulfidooxidans</name>
    <dbReference type="NCBI Taxonomy" id="28034"/>
    <lineage>
        <taxon>Bacteria</taxon>
        <taxon>Bacillati</taxon>
        <taxon>Bacillota</taxon>
        <taxon>Clostridia</taxon>
        <taxon>Eubacteriales</taxon>
        <taxon>Clostridiales Family XVII. Incertae Sedis</taxon>
        <taxon>Sulfobacillus</taxon>
    </lineage>
</organism>
<dbReference type="EMBL" id="PXYX01000066">
    <property type="protein sequence ID" value="PSR23693.1"/>
    <property type="molecule type" value="Genomic_DNA"/>
</dbReference>
<accession>A0A2T2WNA4</accession>
<keyword evidence="1" id="KW-1133">Transmembrane helix</keyword>
<protein>
    <recommendedName>
        <fullName evidence="4">4-amino-4-deoxy-L-arabinose transferase</fullName>
    </recommendedName>
</protein>
<keyword evidence="1" id="KW-0812">Transmembrane</keyword>
<feature type="transmembrane region" description="Helical" evidence="1">
    <location>
        <begin position="134"/>
        <end position="151"/>
    </location>
</feature>
<comment type="caution">
    <text evidence="2">The sequence shown here is derived from an EMBL/GenBank/DDBJ whole genome shotgun (WGS) entry which is preliminary data.</text>
</comment>
<evidence type="ECO:0000313" key="2">
    <source>
        <dbReference type="EMBL" id="PSR23693.1"/>
    </source>
</evidence>
<evidence type="ECO:0008006" key="4">
    <source>
        <dbReference type="Google" id="ProtNLM"/>
    </source>
</evidence>
<dbReference type="Proteomes" id="UP000242705">
    <property type="component" value="Unassembled WGS sequence"/>
</dbReference>
<sequence>MEASPRDSFTDHPLAASRPRTLWMVWFGLGVGLGALWTVGWWQTVLKRAPQSDVWWSLVLGRWQWQHHTLYRLNTLGHLTAPYPDLEWGWQVFLAALTPRSLPGLGTLGLLVVSAGVLTVLVAEQARRLYGPSLLGPVLGALAALGLASAWPLRPQILSVSFWLLLLMILDQAPHHPRRLWLLVPLAVLWSVFHGDWILVPLLVFFETGRTLMTRSSPRLSPLLLGLVGLSSLVAVWRLNPLHGQAIRHALAIIHSPVISQVIQEWQSPNWHTPGWTLLAGLWAVIIGAVALRRLTVTPWFWWWGGTVLATLWHQRMVLYNWPLTLLLLGGLFPPMSALTGARQRIWSLGLVSGSAVVILTRILTPGGVAQYATAMHSPTAVVQWCVHHPTSGLTLTPYRLGGYWEAQGVSAVWIDGRTQFWTVHHRLGPYLAWQQGRQPVTFWTAHDVSRIVWPTTATTPQTLWLEQAHWHPVYRGDGLTVWQPSLVP</sequence>
<feature type="transmembrane region" description="Helical" evidence="1">
    <location>
        <begin position="220"/>
        <end position="239"/>
    </location>
</feature>
<keyword evidence="1" id="KW-0472">Membrane</keyword>
<proteinExistence type="predicted"/>
<reference evidence="2 3" key="1">
    <citation type="journal article" date="2014" name="BMC Genomics">
        <title>Comparison of environmental and isolate Sulfobacillus genomes reveals diverse carbon, sulfur, nitrogen, and hydrogen metabolisms.</title>
        <authorList>
            <person name="Justice N.B."/>
            <person name="Norman A."/>
            <person name="Brown C.T."/>
            <person name="Singh A."/>
            <person name="Thomas B.C."/>
            <person name="Banfield J.F."/>
        </authorList>
    </citation>
    <scope>NUCLEOTIDE SEQUENCE [LARGE SCALE GENOMIC DNA]</scope>
    <source>
        <strain evidence="2">AMDSBA5</strain>
    </source>
</reference>
<feature type="transmembrane region" description="Helical" evidence="1">
    <location>
        <begin position="320"/>
        <end position="339"/>
    </location>
</feature>
<evidence type="ECO:0000313" key="3">
    <source>
        <dbReference type="Proteomes" id="UP000242705"/>
    </source>
</evidence>
<feature type="transmembrane region" description="Helical" evidence="1">
    <location>
        <begin position="102"/>
        <end position="122"/>
    </location>
</feature>
<feature type="transmembrane region" description="Helical" evidence="1">
    <location>
        <begin position="180"/>
        <end position="200"/>
    </location>
</feature>
<feature type="transmembrane region" description="Helical" evidence="1">
    <location>
        <begin position="21"/>
        <end position="42"/>
    </location>
</feature>